<dbReference type="Pfam" id="PF03992">
    <property type="entry name" value="ABM"/>
    <property type="match status" value="1"/>
</dbReference>
<accession>A0A6J4QSH8</accession>
<feature type="domain" description="ABM" evidence="1">
    <location>
        <begin position="11"/>
        <end position="102"/>
    </location>
</feature>
<organism evidence="2">
    <name type="scientific">uncultured Rubrobacteraceae bacterium</name>
    <dbReference type="NCBI Taxonomy" id="349277"/>
    <lineage>
        <taxon>Bacteria</taxon>
        <taxon>Bacillati</taxon>
        <taxon>Actinomycetota</taxon>
        <taxon>Rubrobacteria</taxon>
        <taxon>Rubrobacterales</taxon>
        <taxon>Rubrobacteraceae</taxon>
        <taxon>environmental samples</taxon>
    </lineage>
</organism>
<sequence>MTTISTEQDVVTLINVFTVRPEDQQRLVGVLAQAAATMKTIHGYVSSNLHKSLDGTKVTNYVQWESVGDFEAMLEDPEAAPHMREAAGIAEGYEPDLYEVAFVDEAADGVAS</sequence>
<dbReference type="InterPro" id="IPR007138">
    <property type="entry name" value="ABM_dom"/>
</dbReference>
<name>A0A6J4QSH8_9ACTN</name>
<dbReference type="AlphaFoldDB" id="A0A6J4QSH8"/>
<evidence type="ECO:0000259" key="1">
    <source>
        <dbReference type="PROSITE" id="PS51725"/>
    </source>
</evidence>
<dbReference type="InterPro" id="IPR011008">
    <property type="entry name" value="Dimeric_a/b-barrel"/>
</dbReference>
<dbReference type="SUPFAM" id="SSF54909">
    <property type="entry name" value="Dimeric alpha+beta barrel"/>
    <property type="match status" value="1"/>
</dbReference>
<dbReference type="EMBL" id="CADCVH010000020">
    <property type="protein sequence ID" value="CAA9448112.1"/>
    <property type="molecule type" value="Genomic_DNA"/>
</dbReference>
<reference evidence="2" key="1">
    <citation type="submission" date="2020-02" db="EMBL/GenBank/DDBJ databases">
        <authorList>
            <person name="Meier V. D."/>
        </authorList>
    </citation>
    <scope>NUCLEOTIDE SEQUENCE</scope>
    <source>
        <strain evidence="2">AVDCRST_MAG02</strain>
    </source>
</reference>
<evidence type="ECO:0000313" key="2">
    <source>
        <dbReference type="EMBL" id="CAA9448112.1"/>
    </source>
</evidence>
<dbReference type="Gene3D" id="3.30.70.100">
    <property type="match status" value="1"/>
</dbReference>
<gene>
    <name evidence="2" type="ORF">AVDCRST_MAG02-606</name>
</gene>
<proteinExistence type="predicted"/>
<protein>
    <submittedName>
        <fullName evidence="2">Tetracenomycin polyketide synthesis hydroxylase TcmH( EC:1.- )</fullName>
    </submittedName>
</protein>
<dbReference type="PROSITE" id="PS51725">
    <property type="entry name" value="ABM"/>
    <property type="match status" value="1"/>
</dbReference>